<evidence type="ECO:0000256" key="8">
    <source>
        <dbReference type="RuleBase" id="RU363064"/>
    </source>
</evidence>
<feature type="signal peptide" evidence="9">
    <location>
        <begin position="1"/>
        <end position="19"/>
    </location>
</feature>
<keyword evidence="6 8" id="KW-1133">Transmembrane helix</keyword>
<keyword evidence="7 8" id="KW-0472">Membrane</keyword>
<dbReference type="STRING" id="369401.SAMN05428642_102872"/>
<protein>
    <submittedName>
        <fullName evidence="10">Alanine or glycine:cation symporter, AGCS family</fullName>
    </submittedName>
</protein>
<gene>
    <name evidence="10" type="ORF">SAMN05428642_102872</name>
</gene>
<evidence type="ECO:0000256" key="4">
    <source>
        <dbReference type="ARBA" id="ARBA00022475"/>
    </source>
</evidence>
<dbReference type="AlphaFoldDB" id="A0A1K2IK80"/>
<keyword evidence="4 8" id="KW-1003">Cell membrane</keyword>
<dbReference type="PRINTS" id="PR00175">
    <property type="entry name" value="NAALASMPORT"/>
</dbReference>
<sequence length="563" mass="60680">MKKYLLSILTIIFPVLTFAQEATEVGIDQKIDQAFKPVSDFFSNIIFFQVAGTPFVLILLVFSAAFFTIYFGFPNIRFFWKAINTVRGKYEDIEKHGAKELYGEGGIAQGQDLTNVDIEDHLVSIKDELAIDGDIVDTIRDESSDGEVSHFQALATAVSGTVGNGNIAGVALAIALGGPGATFWMIICGLLGMSTKFVECTLGVQYRDVGEDGTVYGGPMYYLKKGLKEKGFATLGKVAAVLFAIFCIGGSFGGGNAAQSNQATIVLKDLLGLQSTGAGFWIGVVLAITVGIIIIGGIKRIASVTEKVVPFMAILYIMCCLYIILSNFTLIDDAISLIFREAFNPKAIGVGGFIGVLLVGFKRAAFSNEAGAGSASIAHSAVRTKYSASEGLVALLEPFIDTVVICTMTALVIIIFNFGGFFEYGDVTGQGVAIINGESFEGAGITAKAFAEYIPFSNVFLTIAVVLFAVSTMISWSYYGLQSWKYLFGRGKVADLTYKILFLTFVVIGAAASMKSIWDFSDAMIFAMVFPNMVGLFLLFPVVKKQLKRYLDAIKLKYDAIED</sequence>
<dbReference type="PANTHER" id="PTHR30330:SF3">
    <property type="entry name" value="TRANSCRIPTIONAL REGULATOR, LRP FAMILY"/>
    <property type="match status" value="1"/>
</dbReference>
<evidence type="ECO:0000256" key="9">
    <source>
        <dbReference type="SAM" id="SignalP"/>
    </source>
</evidence>
<organism evidence="10 11">
    <name type="scientific">Flaviramulus basaltis</name>
    <dbReference type="NCBI Taxonomy" id="369401"/>
    <lineage>
        <taxon>Bacteria</taxon>
        <taxon>Pseudomonadati</taxon>
        <taxon>Bacteroidota</taxon>
        <taxon>Flavobacteriia</taxon>
        <taxon>Flavobacteriales</taxon>
        <taxon>Flavobacteriaceae</taxon>
        <taxon>Flaviramulus</taxon>
    </lineage>
</organism>
<feature type="transmembrane region" description="Helical" evidence="8">
    <location>
        <begin position="238"/>
        <end position="258"/>
    </location>
</feature>
<evidence type="ECO:0000256" key="1">
    <source>
        <dbReference type="ARBA" id="ARBA00004651"/>
    </source>
</evidence>
<comment type="subcellular location">
    <subcellularLocation>
        <location evidence="1 8">Cell membrane</location>
        <topology evidence="1 8">Multi-pass membrane protein</topology>
    </subcellularLocation>
</comment>
<keyword evidence="9" id="KW-0732">Signal</keyword>
<dbReference type="NCBIfam" id="TIGR00835">
    <property type="entry name" value="agcS"/>
    <property type="match status" value="1"/>
</dbReference>
<evidence type="ECO:0000256" key="7">
    <source>
        <dbReference type="ARBA" id="ARBA00023136"/>
    </source>
</evidence>
<keyword evidence="5 8" id="KW-0812">Transmembrane</keyword>
<name>A0A1K2IK80_9FLAO</name>
<evidence type="ECO:0000256" key="6">
    <source>
        <dbReference type="ARBA" id="ARBA00022989"/>
    </source>
</evidence>
<keyword evidence="3 8" id="KW-0813">Transport</keyword>
<evidence type="ECO:0000256" key="3">
    <source>
        <dbReference type="ARBA" id="ARBA00022448"/>
    </source>
</evidence>
<dbReference type="Pfam" id="PF01235">
    <property type="entry name" value="Na_Ala_symp"/>
    <property type="match status" value="1"/>
</dbReference>
<dbReference type="InterPro" id="IPR001463">
    <property type="entry name" value="Na/Ala_symport"/>
</dbReference>
<dbReference type="PANTHER" id="PTHR30330">
    <property type="entry name" value="AGSS FAMILY TRANSPORTER, SODIUM-ALANINE"/>
    <property type="match status" value="1"/>
</dbReference>
<feature type="chain" id="PRO_5012362992" evidence="9">
    <location>
        <begin position="20"/>
        <end position="563"/>
    </location>
</feature>
<feature type="transmembrane region" description="Helical" evidence="8">
    <location>
        <begin position="278"/>
        <end position="296"/>
    </location>
</feature>
<evidence type="ECO:0000256" key="5">
    <source>
        <dbReference type="ARBA" id="ARBA00022692"/>
    </source>
</evidence>
<feature type="transmembrane region" description="Helical" evidence="8">
    <location>
        <begin position="45"/>
        <end position="73"/>
    </location>
</feature>
<dbReference type="GO" id="GO:0005886">
    <property type="term" value="C:plasma membrane"/>
    <property type="evidence" value="ECO:0007669"/>
    <property type="project" value="UniProtKB-SubCell"/>
</dbReference>
<feature type="transmembrane region" description="Helical" evidence="8">
    <location>
        <begin position="308"/>
        <end position="331"/>
    </location>
</feature>
<dbReference type="Proteomes" id="UP000182544">
    <property type="component" value="Unassembled WGS sequence"/>
</dbReference>
<reference evidence="10 11" key="1">
    <citation type="submission" date="2016-10" db="EMBL/GenBank/DDBJ databases">
        <authorList>
            <person name="de Groot N.N."/>
        </authorList>
    </citation>
    <scope>NUCLEOTIDE SEQUENCE [LARGE SCALE GENOMIC DNA]</scope>
    <source>
        <strain evidence="10 11">DSM 18180</strain>
    </source>
</reference>
<feature type="transmembrane region" description="Helical" evidence="8">
    <location>
        <begin position="524"/>
        <end position="543"/>
    </location>
</feature>
<feature type="transmembrane region" description="Helical" evidence="8">
    <location>
        <begin position="392"/>
        <end position="416"/>
    </location>
</feature>
<evidence type="ECO:0000313" key="10">
    <source>
        <dbReference type="EMBL" id="SFZ92674.1"/>
    </source>
</evidence>
<accession>A0A1K2IK80</accession>
<dbReference type="EMBL" id="FPKV01000002">
    <property type="protein sequence ID" value="SFZ92674.1"/>
    <property type="molecule type" value="Genomic_DNA"/>
</dbReference>
<keyword evidence="11" id="KW-1185">Reference proteome</keyword>
<dbReference type="RefSeq" id="WP_072402036.1">
    <property type="nucleotide sequence ID" value="NZ_FPKV01000002.1"/>
</dbReference>
<proteinExistence type="inferred from homology"/>
<dbReference type="GO" id="GO:0005283">
    <property type="term" value="F:amino acid:sodium symporter activity"/>
    <property type="evidence" value="ECO:0007669"/>
    <property type="project" value="InterPro"/>
</dbReference>
<dbReference type="OrthoDB" id="9804874at2"/>
<comment type="similarity">
    <text evidence="2 8">Belongs to the alanine or glycine:cation symporter (AGCS) (TC 2.A.25) family.</text>
</comment>
<feature type="transmembrane region" description="Helical" evidence="8">
    <location>
        <begin position="500"/>
        <end position="518"/>
    </location>
</feature>
<feature type="transmembrane region" description="Helical" evidence="8">
    <location>
        <begin position="459"/>
        <end position="479"/>
    </location>
</feature>
<evidence type="ECO:0000313" key="11">
    <source>
        <dbReference type="Proteomes" id="UP000182544"/>
    </source>
</evidence>
<keyword evidence="8" id="KW-0769">Symport</keyword>
<evidence type="ECO:0000256" key="2">
    <source>
        <dbReference type="ARBA" id="ARBA00009261"/>
    </source>
</evidence>